<evidence type="ECO:0000256" key="5">
    <source>
        <dbReference type="ARBA" id="ARBA00022821"/>
    </source>
</evidence>
<dbReference type="OrthoDB" id="771937at2759"/>
<keyword evidence="5" id="KW-0611">Plant defense</keyword>
<dbReference type="SUPFAM" id="SSF52540">
    <property type="entry name" value="P-loop containing nucleoside triphosphate hydrolases"/>
    <property type="match status" value="1"/>
</dbReference>
<dbReference type="GO" id="GO:0006952">
    <property type="term" value="P:defense response"/>
    <property type="evidence" value="ECO:0007669"/>
    <property type="project" value="UniProtKB-KW"/>
</dbReference>
<dbReference type="InterPro" id="IPR041118">
    <property type="entry name" value="Rx_N"/>
</dbReference>
<evidence type="ECO:0000256" key="6">
    <source>
        <dbReference type="ARBA" id="ARBA00022840"/>
    </source>
</evidence>
<dbReference type="PANTHER" id="PTHR36766:SF40">
    <property type="entry name" value="DISEASE RESISTANCE PROTEIN RGA3"/>
    <property type="match status" value="1"/>
</dbReference>
<organism evidence="9 10">
    <name type="scientific">Oryza meyeriana var. granulata</name>
    <dbReference type="NCBI Taxonomy" id="110450"/>
    <lineage>
        <taxon>Eukaryota</taxon>
        <taxon>Viridiplantae</taxon>
        <taxon>Streptophyta</taxon>
        <taxon>Embryophyta</taxon>
        <taxon>Tracheophyta</taxon>
        <taxon>Spermatophyta</taxon>
        <taxon>Magnoliopsida</taxon>
        <taxon>Liliopsida</taxon>
        <taxon>Poales</taxon>
        <taxon>Poaceae</taxon>
        <taxon>BOP clade</taxon>
        <taxon>Oryzoideae</taxon>
        <taxon>Oryzeae</taxon>
        <taxon>Oryzinae</taxon>
        <taxon>Oryza</taxon>
        <taxon>Oryza meyeriana</taxon>
    </lineage>
</organism>
<comment type="caution">
    <text evidence="9">The sequence shown here is derived from an EMBL/GenBank/DDBJ whole genome shotgun (WGS) entry which is preliminary data.</text>
</comment>
<dbReference type="InterPro" id="IPR027417">
    <property type="entry name" value="P-loop_NTPase"/>
</dbReference>
<dbReference type="InterPro" id="IPR002182">
    <property type="entry name" value="NB-ARC"/>
</dbReference>
<evidence type="ECO:0000259" key="8">
    <source>
        <dbReference type="Pfam" id="PF18052"/>
    </source>
</evidence>
<dbReference type="Pfam" id="PF00931">
    <property type="entry name" value="NB-ARC"/>
    <property type="match status" value="1"/>
</dbReference>
<dbReference type="PRINTS" id="PR00364">
    <property type="entry name" value="DISEASERSIST"/>
</dbReference>
<dbReference type="GO" id="GO:0043531">
    <property type="term" value="F:ADP binding"/>
    <property type="evidence" value="ECO:0007669"/>
    <property type="project" value="InterPro"/>
</dbReference>
<sequence>MDIREAISTGIDVLEATQLEDDLSGLRASMSNARLVIDRGEWGRFKNKDLAVLLSQLKDTTYDAEDLLREFDDQVLWHKMEDADRSWAGQLFSSSLNHAKNLICRSKKRIKEAQDKLKKAVADLERALDLLGLTNIDTVQHMPETSSVIGVQVFGRDEERDAVIEKLGVMIGRDDKRDQVIELLGVPLTRGGKGKRSAQCTGATSASGPKLLKGDISRARSIGNVSVLPIVGIGGVGKTTLAQYIYNDPRVEAHFDVRIWICVSDLFEKKNITKMIIKSISKEYKPLDSLDELQVELTKQLKGRKFLLVLDDIWPIANIEWETFYAPLRHGPEGSMILVTTRFPNVADLVTTRNYYSFVRHEIVDIWVAQGFVAPKGSMSLEDMGIRVECHMQFAICQSRWMAKP</sequence>
<keyword evidence="6" id="KW-0067">ATP-binding</keyword>
<name>A0A6G1DT18_9ORYZ</name>
<keyword evidence="2" id="KW-0433">Leucine-rich repeat</keyword>
<evidence type="ECO:0000256" key="1">
    <source>
        <dbReference type="ARBA" id="ARBA00008894"/>
    </source>
</evidence>
<dbReference type="EMBL" id="SPHZ02000006">
    <property type="protein sequence ID" value="KAF0915637.1"/>
    <property type="molecule type" value="Genomic_DNA"/>
</dbReference>
<evidence type="ECO:0000313" key="9">
    <source>
        <dbReference type="EMBL" id="KAF0915637.1"/>
    </source>
</evidence>
<evidence type="ECO:0008006" key="11">
    <source>
        <dbReference type="Google" id="ProtNLM"/>
    </source>
</evidence>
<gene>
    <name evidence="9" type="ORF">E2562_037550</name>
</gene>
<dbReference type="Gene3D" id="3.40.50.300">
    <property type="entry name" value="P-loop containing nucleotide triphosphate hydrolases"/>
    <property type="match status" value="1"/>
</dbReference>
<accession>A0A6G1DT18</accession>
<keyword evidence="3" id="KW-0677">Repeat</keyword>
<dbReference type="Pfam" id="PF18052">
    <property type="entry name" value="Rx_N"/>
    <property type="match status" value="1"/>
</dbReference>
<dbReference type="GO" id="GO:0005524">
    <property type="term" value="F:ATP binding"/>
    <property type="evidence" value="ECO:0007669"/>
    <property type="project" value="UniProtKB-KW"/>
</dbReference>
<keyword evidence="4" id="KW-0547">Nucleotide-binding</keyword>
<feature type="domain" description="Disease resistance N-terminal" evidence="8">
    <location>
        <begin position="18"/>
        <end position="81"/>
    </location>
</feature>
<dbReference type="AlphaFoldDB" id="A0A6G1DT18"/>
<evidence type="ECO:0000256" key="2">
    <source>
        <dbReference type="ARBA" id="ARBA00022614"/>
    </source>
</evidence>
<evidence type="ECO:0000256" key="3">
    <source>
        <dbReference type="ARBA" id="ARBA00022737"/>
    </source>
</evidence>
<evidence type="ECO:0000259" key="7">
    <source>
        <dbReference type="Pfam" id="PF00931"/>
    </source>
</evidence>
<reference evidence="9 10" key="1">
    <citation type="submission" date="2019-11" db="EMBL/GenBank/DDBJ databases">
        <title>Whole genome sequence of Oryza granulata.</title>
        <authorList>
            <person name="Li W."/>
        </authorList>
    </citation>
    <scope>NUCLEOTIDE SEQUENCE [LARGE SCALE GENOMIC DNA]</scope>
    <source>
        <strain evidence="10">cv. Menghai</strain>
        <tissue evidence="9">Leaf</tissue>
    </source>
</reference>
<comment type="similarity">
    <text evidence="1">Belongs to the disease resistance NB-LRR family.</text>
</comment>
<dbReference type="PANTHER" id="PTHR36766">
    <property type="entry name" value="PLANT BROAD-SPECTRUM MILDEW RESISTANCE PROTEIN RPW8"/>
    <property type="match status" value="1"/>
</dbReference>
<protein>
    <recommendedName>
        <fullName evidence="11">NB-ARC domain-containing protein</fullName>
    </recommendedName>
</protein>
<evidence type="ECO:0000313" key="10">
    <source>
        <dbReference type="Proteomes" id="UP000479710"/>
    </source>
</evidence>
<keyword evidence="10" id="KW-1185">Reference proteome</keyword>
<proteinExistence type="inferred from homology"/>
<dbReference type="FunFam" id="3.40.50.300:FF:001091">
    <property type="entry name" value="Probable disease resistance protein At1g61300"/>
    <property type="match status" value="1"/>
</dbReference>
<dbReference type="Proteomes" id="UP000479710">
    <property type="component" value="Unassembled WGS sequence"/>
</dbReference>
<feature type="domain" description="NB-ARC" evidence="7">
    <location>
        <begin position="223"/>
        <end position="355"/>
    </location>
</feature>
<evidence type="ECO:0000256" key="4">
    <source>
        <dbReference type="ARBA" id="ARBA00022741"/>
    </source>
</evidence>